<organism evidence="1 2">
    <name type="scientific">Pseudo-nitzschia multistriata</name>
    <dbReference type="NCBI Taxonomy" id="183589"/>
    <lineage>
        <taxon>Eukaryota</taxon>
        <taxon>Sar</taxon>
        <taxon>Stramenopiles</taxon>
        <taxon>Ochrophyta</taxon>
        <taxon>Bacillariophyta</taxon>
        <taxon>Bacillariophyceae</taxon>
        <taxon>Bacillariophycidae</taxon>
        <taxon>Bacillariales</taxon>
        <taxon>Bacillariaceae</taxon>
        <taxon>Pseudo-nitzschia</taxon>
    </lineage>
</organism>
<evidence type="ECO:0000313" key="2">
    <source>
        <dbReference type="Proteomes" id="UP000291116"/>
    </source>
</evidence>
<evidence type="ECO:0000313" key="1">
    <source>
        <dbReference type="EMBL" id="VEU41883.1"/>
    </source>
</evidence>
<name>A0A448ZIL2_9STRA</name>
<proteinExistence type="predicted"/>
<dbReference type="Proteomes" id="UP000291116">
    <property type="component" value="Unassembled WGS sequence"/>
</dbReference>
<dbReference type="EMBL" id="CAACVS010000395">
    <property type="protein sequence ID" value="VEU41883.1"/>
    <property type="molecule type" value="Genomic_DNA"/>
</dbReference>
<reference evidence="1 2" key="1">
    <citation type="submission" date="2019-01" db="EMBL/GenBank/DDBJ databases">
        <authorList>
            <person name="Ferrante I. M."/>
        </authorList>
    </citation>
    <scope>NUCLEOTIDE SEQUENCE [LARGE SCALE GENOMIC DNA]</scope>
    <source>
        <strain evidence="1 2">B856</strain>
    </source>
</reference>
<accession>A0A448ZIL2</accession>
<dbReference type="AlphaFoldDB" id="A0A448ZIL2"/>
<keyword evidence="2" id="KW-1185">Reference proteome</keyword>
<sequence>MLIPDETPIPPADPPPILPLSAMLNPPIPTPPPTPRRSIACCWRIIFCISSAFTWRLANKSASDNLVSFVAEAEILEDWNKSPSKPPPWPPIIS</sequence>
<gene>
    <name evidence="1" type="ORF">PSNMU_V1.4_AUG-EV-PASAV3_0088340</name>
</gene>
<protein>
    <submittedName>
        <fullName evidence="1">Uncharacterized protein</fullName>
    </submittedName>
</protein>